<comment type="caution">
    <text evidence="6">The sequence shown here is derived from an EMBL/GenBank/DDBJ whole genome shotgun (WGS) entry which is preliminary data.</text>
</comment>
<dbReference type="GO" id="GO:0003677">
    <property type="term" value="F:DNA binding"/>
    <property type="evidence" value="ECO:0007669"/>
    <property type="project" value="UniProtKB-KW"/>
</dbReference>
<evidence type="ECO:0000256" key="4">
    <source>
        <dbReference type="ARBA" id="ARBA00023163"/>
    </source>
</evidence>
<dbReference type="InterPro" id="IPR036388">
    <property type="entry name" value="WH-like_DNA-bd_sf"/>
</dbReference>
<name>A0AAW4FR96_9HYPH</name>
<keyword evidence="7" id="KW-1185">Reference proteome</keyword>
<dbReference type="RefSeq" id="WP_203528771.1">
    <property type="nucleotide sequence ID" value="NZ_CP083371.1"/>
</dbReference>
<dbReference type="PANTHER" id="PTHR30537">
    <property type="entry name" value="HTH-TYPE TRANSCRIPTIONAL REGULATOR"/>
    <property type="match status" value="1"/>
</dbReference>
<keyword evidence="4" id="KW-0804">Transcription</keyword>
<gene>
    <name evidence="6" type="ORF">GFB56_23955</name>
</gene>
<evidence type="ECO:0000259" key="5">
    <source>
        <dbReference type="PROSITE" id="PS50931"/>
    </source>
</evidence>
<accession>A0AAW4FR96</accession>
<dbReference type="SUPFAM" id="SSF46785">
    <property type="entry name" value="Winged helix' DNA-binding domain"/>
    <property type="match status" value="1"/>
</dbReference>
<comment type="similarity">
    <text evidence="1">Belongs to the LysR transcriptional regulatory family.</text>
</comment>
<dbReference type="Pfam" id="PF00126">
    <property type="entry name" value="HTH_1"/>
    <property type="match status" value="1"/>
</dbReference>
<dbReference type="InterPro" id="IPR000847">
    <property type="entry name" value="LysR_HTH_N"/>
</dbReference>
<evidence type="ECO:0000256" key="3">
    <source>
        <dbReference type="ARBA" id="ARBA00023125"/>
    </source>
</evidence>
<dbReference type="Gene3D" id="1.10.10.10">
    <property type="entry name" value="Winged helix-like DNA-binding domain superfamily/Winged helix DNA-binding domain"/>
    <property type="match status" value="1"/>
</dbReference>
<dbReference type="EMBL" id="WXFA01000019">
    <property type="protein sequence ID" value="MBM3093818.1"/>
    <property type="molecule type" value="Genomic_DNA"/>
</dbReference>
<dbReference type="InterPro" id="IPR036390">
    <property type="entry name" value="WH_DNA-bd_sf"/>
</dbReference>
<dbReference type="SUPFAM" id="SSF53850">
    <property type="entry name" value="Periplasmic binding protein-like II"/>
    <property type="match status" value="1"/>
</dbReference>
<dbReference type="Proteomes" id="UP000744980">
    <property type="component" value="Unassembled WGS sequence"/>
</dbReference>
<keyword evidence="2" id="KW-0805">Transcription regulation</keyword>
<evidence type="ECO:0000256" key="1">
    <source>
        <dbReference type="ARBA" id="ARBA00009437"/>
    </source>
</evidence>
<proteinExistence type="inferred from homology"/>
<evidence type="ECO:0000313" key="7">
    <source>
        <dbReference type="Proteomes" id="UP000744980"/>
    </source>
</evidence>
<feature type="domain" description="HTH lysR-type" evidence="5">
    <location>
        <begin position="1"/>
        <end position="58"/>
    </location>
</feature>
<dbReference type="PROSITE" id="PS50931">
    <property type="entry name" value="HTH_LYSR"/>
    <property type="match status" value="1"/>
</dbReference>
<dbReference type="InterPro" id="IPR005119">
    <property type="entry name" value="LysR_subst-bd"/>
</dbReference>
<dbReference type="PANTHER" id="PTHR30537:SF5">
    <property type="entry name" value="HTH-TYPE TRANSCRIPTIONAL ACTIVATOR TTDR-RELATED"/>
    <property type="match status" value="1"/>
</dbReference>
<dbReference type="Gene3D" id="3.40.190.290">
    <property type="match status" value="1"/>
</dbReference>
<dbReference type="AlphaFoldDB" id="A0AAW4FR96"/>
<dbReference type="FunFam" id="1.10.10.10:FF:000001">
    <property type="entry name" value="LysR family transcriptional regulator"/>
    <property type="match status" value="1"/>
</dbReference>
<dbReference type="InterPro" id="IPR058163">
    <property type="entry name" value="LysR-type_TF_proteobact-type"/>
</dbReference>
<keyword evidence="3" id="KW-0238">DNA-binding</keyword>
<evidence type="ECO:0000313" key="6">
    <source>
        <dbReference type="EMBL" id="MBM3093818.1"/>
    </source>
</evidence>
<sequence length="320" mass="36365">MDLSLLDCFVKVADSRSISAASRLHRLPKSTLSHKIRQLEDEFGIELFVREGHQLHVTDAGAEFLRYARLIQSNCEDAATAMAEMRQEVAGTLRVGSTGEFGTTITSELLYAFRQQYPQVNLDVVFLSSRQPFSEVTEQALDGIFHWGEPSDVDYISRRLSVSSYGLVASPEYIARHGAPLKPDDLAGHRGLVFRQQTRLQSWYLTRDGDAEIDLLPAATCTTNDYWTIKYFAVAGEGIAYLPEFFVETERQAGLLQPVLAEWSSPKTAINLIYSRRRHVSKRFRAFVEFCIDFYRDRERTGIPRYYVEKVSMPSNGAIR</sequence>
<dbReference type="GO" id="GO:0003700">
    <property type="term" value="F:DNA-binding transcription factor activity"/>
    <property type="evidence" value="ECO:0007669"/>
    <property type="project" value="InterPro"/>
</dbReference>
<evidence type="ECO:0000256" key="2">
    <source>
        <dbReference type="ARBA" id="ARBA00023015"/>
    </source>
</evidence>
<dbReference type="CDD" id="cd08422">
    <property type="entry name" value="PBP2_CrgA_like"/>
    <property type="match status" value="1"/>
</dbReference>
<dbReference type="Pfam" id="PF03466">
    <property type="entry name" value="LysR_substrate"/>
    <property type="match status" value="1"/>
</dbReference>
<organism evidence="6 7">
    <name type="scientific">Ensifer canadensis</name>
    <dbReference type="NCBI Taxonomy" id="555315"/>
    <lineage>
        <taxon>Bacteria</taxon>
        <taxon>Pseudomonadati</taxon>
        <taxon>Pseudomonadota</taxon>
        <taxon>Alphaproteobacteria</taxon>
        <taxon>Hyphomicrobiales</taxon>
        <taxon>Rhizobiaceae</taxon>
        <taxon>Sinorhizobium/Ensifer group</taxon>
        <taxon>Ensifer</taxon>
    </lineage>
</organism>
<reference evidence="6 7" key="1">
    <citation type="submission" date="2020-01" db="EMBL/GenBank/DDBJ databases">
        <title>Draft genome assembly of Ensifer adhaerens T173.</title>
        <authorList>
            <person name="Craig J.E."/>
            <person name="Stinchcombe J.R."/>
        </authorList>
    </citation>
    <scope>NUCLEOTIDE SEQUENCE [LARGE SCALE GENOMIC DNA]</scope>
    <source>
        <strain evidence="6 7">T173</strain>
    </source>
</reference>
<protein>
    <submittedName>
        <fullName evidence="6">LysR family transcriptional regulator</fullName>
    </submittedName>
</protein>